<feature type="compositionally biased region" description="Polar residues" evidence="1">
    <location>
        <begin position="739"/>
        <end position="755"/>
    </location>
</feature>
<feature type="compositionally biased region" description="Basic and acidic residues" evidence="1">
    <location>
        <begin position="968"/>
        <end position="982"/>
    </location>
</feature>
<evidence type="ECO:0000256" key="1">
    <source>
        <dbReference type="SAM" id="MobiDB-lite"/>
    </source>
</evidence>
<dbReference type="EMBL" id="NKXS01000703">
    <property type="protein sequence ID" value="PIN22723.1"/>
    <property type="molecule type" value="Genomic_DNA"/>
</dbReference>
<dbReference type="Proteomes" id="UP000231279">
    <property type="component" value="Unassembled WGS sequence"/>
</dbReference>
<dbReference type="PANTHER" id="PTHR31008">
    <property type="entry name" value="COP1-INTERACTING PROTEIN-RELATED"/>
    <property type="match status" value="1"/>
</dbReference>
<reference evidence="3" key="1">
    <citation type="journal article" date="2018" name="Gigascience">
        <title>Genome assembly of the Pink Ipe (Handroanthus impetiginosus, Bignoniaceae), a highly valued, ecologically keystone Neotropical timber forest tree.</title>
        <authorList>
            <person name="Silva-Junior O.B."/>
            <person name="Grattapaglia D."/>
            <person name="Novaes E."/>
            <person name="Collevatti R.G."/>
        </authorList>
    </citation>
    <scope>NUCLEOTIDE SEQUENCE [LARGE SCALE GENOMIC DNA]</scope>
    <source>
        <strain evidence="3">cv. UFG-1</strain>
    </source>
</reference>
<feature type="compositionally biased region" description="Polar residues" evidence="1">
    <location>
        <begin position="1049"/>
        <end position="1060"/>
    </location>
</feature>
<feature type="compositionally biased region" description="Polar residues" evidence="1">
    <location>
        <begin position="888"/>
        <end position="917"/>
    </location>
</feature>
<organism evidence="2 3">
    <name type="scientific">Handroanthus impetiginosus</name>
    <dbReference type="NCBI Taxonomy" id="429701"/>
    <lineage>
        <taxon>Eukaryota</taxon>
        <taxon>Viridiplantae</taxon>
        <taxon>Streptophyta</taxon>
        <taxon>Embryophyta</taxon>
        <taxon>Tracheophyta</taxon>
        <taxon>Spermatophyta</taxon>
        <taxon>Magnoliopsida</taxon>
        <taxon>eudicotyledons</taxon>
        <taxon>Gunneridae</taxon>
        <taxon>Pentapetalae</taxon>
        <taxon>asterids</taxon>
        <taxon>lamiids</taxon>
        <taxon>Lamiales</taxon>
        <taxon>Bignoniaceae</taxon>
        <taxon>Crescentiina</taxon>
        <taxon>Tabebuia alliance</taxon>
        <taxon>Handroanthus</taxon>
    </lineage>
</organism>
<feature type="compositionally biased region" description="Low complexity" evidence="1">
    <location>
        <begin position="365"/>
        <end position="375"/>
    </location>
</feature>
<feature type="region of interest" description="Disordered" evidence="1">
    <location>
        <begin position="739"/>
        <end position="1022"/>
    </location>
</feature>
<evidence type="ECO:0000313" key="3">
    <source>
        <dbReference type="Proteomes" id="UP000231279"/>
    </source>
</evidence>
<feature type="compositionally biased region" description="Polar residues" evidence="1">
    <location>
        <begin position="463"/>
        <end position="480"/>
    </location>
</feature>
<keyword evidence="3" id="KW-1185">Reference proteome</keyword>
<dbReference type="AlphaFoldDB" id="A0A2G9HZ19"/>
<feature type="region of interest" description="Disordered" evidence="1">
    <location>
        <begin position="239"/>
        <end position="263"/>
    </location>
</feature>
<proteinExistence type="predicted"/>
<dbReference type="STRING" id="429701.A0A2G9HZ19"/>
<feature type="compositionally biased region" description="Basic and acidic residues" evidence="1">
    <location>
        <begin position="946"/>
        <end position="959"/>
    </location>
</feature>
<dbReference type="OrthoDB" id="1749136at2759"/>
<feature type="compositionally biased region" description="Basic residues" evidence="1">
    <location>
        <begin position="392"/>
        <end position="404"/>
    </location>
</feature>
<protein>
    <recommendedName>
        <fullName evidence="4">COP1-interacting protein 7</fullName>
    </recommendedName>
</protein>
<feature type="compositionally biased region" description="Basic and acidic residues" evidence="1">
    <location>
        <begin position="802"/>
        <end position="844"/>
    </location>
</feature>
<dbReference type="GO" id="GO:0009416">
    <property type="term" value="P:response to light stimulus"/>
    <property type="evidence" value="ECO:0007669"/>
    <property type="project" value="TreeGrafter"/>
</dbReference>
<feature type="compositionally biased region" description="Basic and acidic residues" evidence="1">
    <location>
        <begin position="926"/>
        <end position="937"/>
    </location>
</feature>
<accession>A0A2G9HZ19</accession>
<feature type="compositionally biased region" description="Polar residues" evidence="1">
    <location>
        <begin position="790"/>
        <end position="800"/>
    </location>
</feature>
<sequence>MDSRTVLDYALFQLTPTRTRCDLVIFAGKKNEKIASGLLEPFISHLKSAKDQISKGGYSINLKPTSDSCSWFTKATLERFVRFVSTPEVLERFVTTEKEIDQIESSIESNEQVNGTVEVQGATYATDGDNKVPADEEKPKVRLQRVLESRKAMLRKEQAMAYARALVAGYEMDYLYDLVSFSDAFGALRLRQACLNFMELCNKKNNDKIWMDEVAAMQASYLGASGIMLASENNDLSQTGVAKSSGSDSITRHGSLDNSEDIGLSMEFNPQQTEGAAPLPTWPNHLPPYAHGPMFQQIPPYPGYIFPGMQVGPSHYPGNMPWPTNFHDSGMHLDRDIRDGQRHRTSTKKKEKPAKRVAKNDESGTDNSSSRSDSSGEQEEEMSLSSREQVHSKKHKKRSSRKVVIRNINYITSGRNEESGSESSDKDEYADKDSIEQQVEAAVGSLNRQHKSDKKKLREGSKKSSNQSKNARLDLQTPNPQKERKDGSWDIFQNILLKESESTSTDMGSKTIHGQEEENSFSSDKKLDKPKYASDDFILTERSIGNGIKVTNKFEGSENFHGVVNRGNKDEELLIPLRVDREYDFQNARFGNEPSIVKARKEEDWLARSKSEISPSPGVSTDHDIFRGDQASSINFHIGEKKRDVLSDDSFMVQSCLSGNPIQSQPQADIFMVSDIVGADQSKDNLSRNSQEKVGAKNFHEPEDLYMMLGRDSAADQGVTSWSREIDYANDISLVETVRSQSNTEPGDNGNVDNMKTSKEPRRKAGGKDPKSKVPIGSVRRSKPEIPSRSKMSTSGSTTIKNKAEKEEEKKKKMEELLIQRQKRIAERSATKGVRTETPKKSSNEGKNPMSTKVEKAKLPAPTDENKKSHKPVMRSSTIDRLAAARATNKQLTTESKVGQTQKPVSKGNSATVTSSLKKTKGTQVRPDKVNPSDKKTSSSSNIQRQESKTTERTLEKKTSSSSNIQRQESKTKEGASDKNDVEDFGNVKVLHTITSVEKKEANMTPTKDASSDDKSSIPISSEKDLIFSEDLSAQMQLQVNVNHHVGPTPQTTMHGNNLKSTDEKGVEKKKLTFSPEISVVNISTPPPDNETTNQELIHSRKKWNNGESSPNKIPKGFRRLLLFGRRS</sequence>
<feature type="compositionally biased region" description="Basic residues" evidence="1">
    <location>
        <begin position="343"/>
        <end position="357"/>
    </location>
</feature>
<feature type="compositionally biased region" description="Basic and acidic residues" evidence="1">
    <location>
        <begin position="1010"/>
        <end position="1022"/>
    </location>
</feature>
<evidence type="ECO:0008006" key="4">
    <source>
        <dbReference type="Google" id="ProtNLM"/>
    </source>
</evidence>
<dbReference type="PANTHER" id="PTHR31008:SF4">
    <property type="entry name" value="COP1-INTERACTING PROTEIN 7"/>
    <property type="match status" value="1"/>
</dbReference>
<feature type="compositionally biased region" description="Basic and acidic residues" evidence="1">
    <location>
        <begin position="415"/>
        <end position="435"/>
    </location>
</feature>
<name>A0A2G9HZ19_9LAMI</name>
<dbReference type="GO" id="GO:0045893">
    <property type="term" value="P:positive regulation of DNA-templated transcription"/>
    <property type="evidence" value="ECO:0007669"/>
    <property type="project" value="TreeGrafter"/>
</dbReference>
<feature type="compositionally biased region" description="Polar residues" evidence="1">
    <location>
        <begin position="239"/>
        <end position="249"/>
    </location>
</feature>
<feature type="region of interest" description="Disordered" evidence="1">
    <location>
        <begin position="1045"/>
        <end position="1068"/>
    </location>
</feature>
<comment type="caution">
    <text evidence="2">The sequence shown here is derived from an EMBL/GenBank/DDBJ whole genome shotgun (WGS) entry which is preliminary data.</text>
</comment>
<gene>
    <name evidence="2" type="ORF">CDL12_04540</name>
</gene>
<evidence type="ECO:0000313" key="2">
    <source>
        <dbReference type="EMBL" id="PIN22723.1"/>
    </source>
</evidence>
<feature type="region of interest" description="Disordered" evidence="1">
    <location>
        <begin position="340"/>
        <end position="527"/>
    </location>
</feature>